<reference evidence="1 2" key="1">
    <citation type="submission" date="2008-07" db="EMBL/GenBank/DDBJ databases">
        <authorList>
            <person name="El-Sayed N."/>
            <person name="Caler E."/>
            <person name="Inman J."/>
            <person name="Amedeo P."/>
            <person name="Hass B."/>
            <person name="Wortman J."/>
        </authorList>
    </citation>
    <scope>NUCLEOTIDE SEQUENCE [LARGE SCALE GENOMIC DNA]</scope>
    <source>
        <strain evidence="2">ATCC 50983 / TXsc</strain>
    </source>
</reference>
<protein>
    <submittedName>
        <fullName evidence="1">Uncharacterized protein</fullName>
    </submittedName>
</protein>
<dbReference type="RefSeq" id="XP_002765525.1">
    <property type="nucleotide sequence ID" value="XM_002765479.1"/>
</dbReference>
<dbReference type="GeneID" id="9040684"/>
<dbReference type="EMBL" id="GG686808">
    <property type="protein sequence ID" value="EEQ98242.1"/>
    <property type="molecule type" value="Genomic_DNA"/>
</dbReference>
<evidence type="ECO:0000313" key="1">
    <source>
        <dbReference type="EMBL" id="EEQ98242.1"/>
    </source>
</evidence>
<sequence length="367" mass="39853">MSNSLVTALSDFVGDSTSFCIFGGGGGSDQETARLLAVSLVSCKKHSLKTITVITAFAGLYDRERPNYETEVFTSQSREQTKKKYTGKPYKSWQKTSLGAWEYAEREPSLAYCENECVTPISSDGSDDGLLYTTANPVVIEGVTIQSYGLVVVPPSESLLFPASRGLLRRLVCPTNPAVVEPILLVDTGGDGMKFYTQRSLPAGAPRMGDVDVTEIYGGVGDSRDTDSLRLCLDISRKRNGKLAFLVVGPGADGESSTEGIINTHELIRKNGSLLLEGSVNELIGVMDDHTSLPERHLLKLWLKPREFSTIAHITEAVKQREEQKSSSPAIEGSVVIKRRGVVVGPRPASFLGSFWLISGDVLEQFL</sequence>
<dbReference type="InParanoid" id="C5LYK4"/>
<keyword evidence="2" id="KW-1185">Reference proteome</keyword>
<name>C5LYK4_PERM5</name>
<accession>C5LYK4</accession>
<dbReference type="AlphaFoldDB" id="C5LYK4"/>
<dbReference type="OrthoDB" id="427814at2759"/>
<dbReference type="Proteomes" id="UP000007800">
    <property type="component" value="Unassembled WGS sequence"/>
</dbReference>
<evidence type="ECO:0000313" key="2">
    <source>
        <dbReference type="Proteomes" id="UP000007800"/>
    </source>
</evidence>
<gene>
    <name evidence="1" type="ORF">Pmar_PMAR002061</name>
</gene>
<proteinExistence type="predicted"/>
<organism evidence="2">
    <name type="scientific">Perkinsus marinus (strain ATCC 50983 / TXsc)</name>
    <dbReference type="NCBI Taxonomy" id="423536"/>
    <lineage>
        <taxon>Eukaryota</taxon>
        <taxon>Sar</taxon>
        <taxon>Alveolata</taxon>
        <taxon>Perkinsozoa</taxon>
        <taxon>Perkinsea</taxon>
        <taxon>Perkinsida</taxon>
        <taxon>Perkinsidae</taxon>
        <taxon>Perkinsus</taxon>
    </lineage>
</organism>